<reference evidence="10" key="1">
    <citation type="journal article" date="2020" name="Phytopathology">
        <title>Genome sequence of the chestnut blight fungus Cryphonectria parasitica EP155: A fundamental resource for an archetypical invasive plant pathogen.</title>
        <authorList>
            <person name="Crouch J.A."/>
            <person name="Dawe A."/>
            <person name="Aerts A."/>
            <person name="Barry K."/>
            <person name="Churchill A.C.L."/>
            <person name="Grimwood J."/>
            <person name="Hillman B."/>
            <person name="Milgroom M.G."/>
            <person name="Pangilinan J."/>
            <person name="Smith M."/>
            <person name="Salamov A."/>
            <person name="Schmutz J."/>
            <person name="Yadav J."/>
            <person name="Grigoriev I.V."/>
            <person name="Nuss D."/>
        </authorList>
    </citation>
    <scope>NUCLEOTIDE SEQUENCE</scope>
    <source>
        <strain evidence="10">EP155</strain>
    </source>
</reference>
<proteinExistence type="inferred from homology"/>
<dbReference type="PIRSF" id="PIRSF000137">
    <property type="entry name" value="Alcohol_oxidase"/>
    <property type="match status" value="1"/>
</dbReference>
<dbReference type="SMR" id="A0A9P4XY80"/>
<protein>
    <submittedName>
        <fullName evidence="10">Alcohol oxidase</fullName>
    </submittedName>
</protein>
<evidence type="ECO:0000313" key="11">
    <source>
        <dbReference type="Proteomes" id="UP000803844"/>
    </source>
</evidence>
<keyword evidence="5" id="KW-0560">Oxidoreductase</keyword>
<feature type="binding site" evidence="7">
    <location>
        <position position="111"/>
    </location>
    <ligand>
        <name>FAD</name>
        <dbReference type="ChEBI" id="CHEBI:57692"/>
    </ligand>
</feature>
<dbReference type="AlphaFoldDB" id="A0A9P4XY80"/>
<evidence type="ECO:0000313" key="10">
    <source>
        <dbReference type="EMBL" id="KAF3763109.1"/>
    </source>
</evidence>
<feature type="binding site" evidence="7">
    <location>
        <position position="107"/>
    </location>
    <ligand>
        <name>FAD</name>
        <dbReference type="ChEBI" id="CHEBI:57692"/>
    </ligand>
</feature>
<gene>
    <name evidence="10" type="ORF">M406DRAFT_261388</name>
</gene>
<dbReference type="Gene3D" id="4.10.450.10">
    <property type="entry name" value="Glucose Oxidase, domain 2"/>
    <property type="match status" value="1"/>
</dbReference>
<sequence>MLFSCPSLSLAAAVLLLLGPARAEGSYDYIIIGGGTSGLLLATLLSTNPNTTIAVLESGPDARTDPRITIPENEGTIVATTYDWNFTSIPQTSLLDQAVIAYPRGRVLGGTAAMNFMLWHRASSVELNAWEDVLNVSGGWDWDALFAASRDGETFMPPPEDLEAEGLTWDAAFHGFEGPVAGSMARNVYSLYEDYVVPSLEALGVPKLVDVDGGNTTGMRYGPLAVNASSYTRSYSGSAYTNVESRPNLVVYTNTTATRILWSDNDDDDDESFSSDDELAIASAVEFIDPSSGNLAILNGTNIIVSAGSIQSPPLLEVSGIGDPDILSSLGIPTIVVDLPAVGSGFQDHLTYAGIFGYNTSLNLTGDQYIQDFQDYAQPSRFLSEEDYAFASNLLFNNDSMNSLTGASNASLAMLRAMWTADQPLIEFGWFLGFVTGYVLHPLSSGSVHAAAGAAAQQPLIDPNFNGASINGTSFDLWLLAKALQYYATTVASSGPLGANGAEFSIPGTLSFEDFQAEVLEGLTSGSHPTGGCVMMPREQGGVVDGSLRVYGTANVRVVDASVIPSSPGQHAMGLVYAIAVRAAEILQGDAAY</sequence>
<dbReference type="EMBL" id="MU032349">
    <property type="protein sequence ID" value="KAF3763109.1"/>
    <property type="molecule type" value="Genomic_DNA"/>
</dbReference>
<dbReference type="PANTHER" id="PTHR11552:SF201">
    <property type="entry name" value="GLUCOSE-METHANOL-CHOLINE OXIDOREDUCTASE N-TERMINAL DOMAIN-CONTAINING PROTEIN"/>
    <property type="match status" value="1"/>
</dbReference>
<dbReference type="Pfam" id="PF05199">
    <property type="entry name" value="GMC_oxred_C"/>
    <property type="match status" value="1"/>
</dbReference>
<evidence type="ECO:0000256" key="6">
    <source>
        <dbReference type="PIRSR" id="PIRSR000137-1"/>
    </source>
</evidence>
<dbReference type="PANTHER" id="PTHR11552">
    <property type="entry name" value="GLUCOSE-METHANOL-CHOLINE GMC OXIDOREDUCTASE"/>
    <property type="match status" value="1"/>
</dbReference>
<evidence type="ECO:0000256" key="5">
    <source>
        <dbReference type="ARBA" id="ARBA00023002"/>
    </source>
</evidence>
<dbReference type="GO" id="GO:0050660">
    <property type="term" value="F:flavin adenine dinucleotide binding"/>
    <property type="evidence" value="ECO:0007669"/>
    <property type="project" value="InterPro"/>
</dbReference>
<feature type="signal peptide" evidence="8">
    <location>
        <begin position="1"/>
        <end position="23"/>
    </location>
</feature>
<dbReference type="OrthoDB" id="269227at2759"/>
<dbReference type="Gene3D" id="3.30.560.10">
    <property type="entry name" value="Glucose Oxidase, domain 3"/>
    <property type="match status" value="1"/>
</dbReference>
<dbReference type="InterPro" id="IPR027424">
    <property type="entry name" value="Glucose_Oxidase_domain_2"/>
</dbReference>
<dbReference type="InterPro" id="IPR007867">
    <property type="entry name" value="GMC_OxRtase_C"/>
</dbReference>
<dbReference type="Pfam" id="PF00732">
    <property type="entry name" value="GMC_oxred_N"/>
    <property type="match status" value="1"/>
</dbReference>
<keyword evidence="11" id="KW-1185">Reference proteome</keyword>
<feature type="chain" id="PRO_5040105364" evidence="8">
    <location>
        <begin position="24"/>
        <end position="593"/>
    </location>
</feature>
<dbReference type="PROSITE" id="PS00624">
    <property type="entry name" value="GMC_OXRED_2"/>
    <property type="match status" value="1"/>
</dbReference>
<keyword evidence="3" id="KW-0285">Flavoprotein</keyword>
<feature type="binding site" evidence="7">
    <location>
        <begin position="36"/>
        <end position="37"/>
    </location>
    <ligand>
        <name>FAD</name>
        <dbReference type="ChEBI" id="CHEBI:57692"/>
    </ligand>
</feature>
<keyword evidence="4 7" id="KW-0274">FAD</keyword>
<comment type="caution">
    <text evidence="10">The sequence shown here is derived from an EMBL/GenBank/DDBJ whole genome shotgun (WGS) entry which is preliminary data.</text>
</comment>
<dbReference type="InterPro" id="IPR036188">
    <property type="entry name" value="FAD/NAD-bd_sf"/>
</dbReference>
<comment type="similarity">
    <text evidence="2">Belongs to the GMC oxidoreductase family.</text>
</comment>
<dbReference type="SUPFAM" id="SSF54373">
    <property type="entry name" value="FAD-linked reductases, C-terminal domain"/>
    <property type="match status" value="1"/>
</dbReference>
<dbReference type="InterPro" id="IPR000172">
    <property type="entry name" value="GMC_OxRdtase_N"/>
</dbReference>
<evidence type="ECO:0000256" key="1">
    <source>
        <dbReference type="ARBA" id="ARBA00001974"/>
    </source>
</evidence>
<evidence type="ECO:0000256" key="7">
    <source>
        <dbReference type="PIRSR" id="PIRSR000137-2"/>
    </source>
</evidence>
<feature type="active site" description="Proton donor" evidence="6">
    <location>
        <position position="528"/>
    </location>
</feature>
<dbReference type="GO" id="GO:0016614">
    <property type="term" value="F:oxidoreductase activity, acting on CH-OH group of donors"/>
    <property type="evidence" value="ECO:0007669"/>
    <property type="project" value="InterPro"/>
</dbReference>
<keyword evidence="8" id="KW-0732">Signal</keyword>
<dbReference type="Gene3D" id="3.50.50.60">
    <property type="entry name" value="FAD/NAD(P)-binding domain"/>
    <property type="match status" value="1"/>
</dbReference>
<comment type="cofactor">
    <cofactor evidence="1 7">
        <name>FAD</name>
        <dbReference type="ChEBI" id="CHEBI:57692"/>
    </cofactor>
</comment>
<name>A0A9P4XY80_CRYP1</name>
<evidence type="ECO:0000256" key="2">
    <source>
        <dbReference type="ARBA" id="ARBA00010790"/>
    </source>
</evidence>
<organism evidence="10 11">
    <name type="scientific">Cryphonectria parasitica (strain ATCC 38755 / EP155)</name>
    <dbReference type="NCBI Taxonomy" id="660469"/>
    <lineage>
        <taxon>Eukaryota</taxon>
        <taxon>Fungi</taxon>
        <taxon>Dikarya</taxon>
        <taxon>Ascomycota</taxon>
        <taxon>Pezizomycotina</taxon>
        <taxon>Sordariomycetes</taxon>
        <taxon>Sordariomycetidae</taxon>
        <taxon>Diaporthales</taxon>
        <taxon>Cryphonectriaceae</taxon>
        <taxon>Cryphonectria-Endothia species complex</taxon>
        <taxon>Cryphonectria</taxon>
    </lineage>
</organism>
<dbReference type="GeneID" id="63834566"/>
<evidence type="ECO:0000256" key="3">
    <source>
        <dbReference type="ARBA" id="ARBA00022630"/>
    </source>
</evidence>
<evidence type="ECO:0000259" key="9">
    <source>
        <dbReference type="PROSITE" id="PS00624"/>
    </source>
</evidence>
<evidence type="ECO:0000256" key="8">
    <source>
        <dbReference type="SAM" id="SignalP"/>
    </source>
</evidence>
<accession>A0A9P4XY80</accession>
<feature type="domain" description="Glucose-methanol-choline oxidoreductase N-terminal" evidence="9">
    <location>
        <begin position="308"/>
        <end position="322"/>
    </location>
</feature>
<dbReference type="InterPro" id="IPR012132">
    <property type="entry name" value="GMC_OxRdtase"/>
</dbReference>
<feature type="active site" description="Proton acceptor" evidence="6">
    <location>
        <position position="571"/>
    </location>
</feature>
<evidence type="ECO:0000256" key="4">
    <source>
        <dbReference type="ARBA" id="ARBA00022827"/>
    </source>
</evidence>
<dbReference type="RefSeq" id="XP_040774088.1">
    <property type="nucleotide sequence ID" value="XM_040917437.1"/>
</dbReference>
<dbReference type="SUPFAM" id="SSF51905">
    <property type="entry name" value="FAD/NAD(P)-binding domain"/>
    <property type="match status" value="1"/>
</dbReference>
<dbReference type="Proteomes" id="UP000803844">
    <property type="component" value="Unassembled WGS sequence"/>
</dbReference>